<dbReference type="Proteomes" id="UP000714420">
    <property type="component" value="Unassembled WGS sequence"/>
</dbReference>
<reference evidence="5 6" key="1">
    <citation type="submission" date="2020-05" db="EMBL/GenBank/DDBJ databases">
        <title>Distinct polysaccharide utilization as determinants for interspecies competition between intestinal Prevotella spp.</title>
        <authorList>
            <person name="Galvez E.J.C."/>
            <person name="Iljazovic A."/>
            <person name="Strowig T."/>
        </authorList>
    </citation>
    <scope>NUCLEOTIDE SEQUENCE [LARGE SCALE GENOMIC DNA]</scope>
    <source>
        <strain evidence="5 6">PMUR</strain>
    </source>
</reference>
<keyword evidence="3" id="KW-0411">Iron-sulfur</keyword>
<evidence type="ECO:0000256" key="2">
    <source>
        <dbReference type="ARBA" id="ARBA00023004"/>
    </source>
</evidence>
<evidence type="ECO:0000313" key="6">
    <source>
        <dbReference type="Proteomes" id="UP000714420"/>
    </source>
</evidence>
<gene>
    <name evidence="5" type="ORF">HPS56_00650</name>
</gene>
<dbReference type="PANTHER" id="PTHR43193:SF2">
    <property type="entry name" value="POLYFERREDOXIN PROTEIN FWDF"/>
    <property type="match status" value="1"/>
</dbReference>
<dbReference type="PROSITE" id="PS00198">
    <property type="entry name" value="4FE4S_FER_1"/>
    <property type="match status" value="1"/>
</dbReference>
<feature type="domain" description="4Fe-4S ferredoxin-type" evidence="4">
    <location>
        <begin position="35"/>
        <end position="64"/>
    </location>
</feature>
<dbReference type="RefSeq" id="WP_172272310.1">
    <property type="nucleotide sequence ID" value="NZ_CASGMU010000001.1"/>
</dbReference>
<keyword evidence="1" id="KW-0479">Metal-binding</keyword>
<dbReference type="InterPro" id="IPR017896">
    <property type="entry name" value="4Fe4S_Fe-S-bd"/>
</dbReference>
<dbReference type="Gene3D" id="3.30.70.20">
    <property type="match status" value="1"/>
</dbReference>
<dbReference type="SUPFAM" id="SSF54862">
    <property type="entry name" value="4Fe-4S ferredoxins"/>
    <property type="match status" value="1"/>
</dbReference>
<comment type="caution">
    <text evidence="5">The sequence shown here is derived from an EMBL/GenBank/DDBJ whole genome shotgun (WGS) entry which is preliminary data.</text>
</comment>
<feature type="domain" description="4Fe-4S ferredoxin-type" evidence="4">
    <location>
        <begin position="1"/>
        <end position="30"/>
    </location>
</feature>
<protein>
    <submittedName>
        <fullName evidence="5">4Fe-4S binding protein</fullName>
    </submittedName>
</protein>
<evidence type="ECO:0000256" key="3">
    <source>
        <dbReference type="ARBA" id="ARBA00023014"/>
    </source>
</evidence>
<evidence type="ECO:0000259" key="4">
    <source>
        <dbReference type="PROSITE" id="PS51379"/>
    </source>
</evidence>
<evidence type="ECO:0000256" key="1">
    <source>
        <dbReference type="ARBA" id="ARBA00022723"/>
    </source>
</evidence>
<organism evidence="5 6">
    <name type="scientific">Xylanibacter muris</name>
    <dbReference type="NCBI Taxonomy" id="2736290"/>
    <lineage>
        <taxon>Bacteria</taxon>
        <taxon>Pseudomonadati</taxon>
        <taxon>Bacteroidota</taxon>
        <taxon>Bacteroidia</taxon>
        <taxon>Bacteroidales</taxon>
        <taxon>Prevotellaceae</taxon>
        <taxon>Xylanibacter</taxon>
    </lineage>
</organism>
<evidence type="ECO:0000313" key="5">
    <source>
        <dbReference type="EMBL" id="NPD90882.1"/>
    </source>
</evidence>
<dbReference type="PANTHER" id="PTHR43193">
    <property type="match status" value="1"/>
</dbReference>
<keyword evidence="6" id="KW-1185">Reference proteome</keyword>
<dbReference type="PROSITE" id="PS51379">
    <property type="entry name" value="4FE4S_FER_2"/>
    <property type="match status" value="2"/>
</dbReference>
<name>A0ABX2AKW2_9BACT</name>
<dbReference type="EMBL" id="JABKKF010000001">
    <property type="protein sequence ID" value="NPD90882.1"/>
    <property type="molecule type" value="Genomic_DNA"/>
</dbReference>
<keyword evidence="2" id="KW-0408">Iron</keyword>
<dbReference type="InterPro" id="IPR052977">
    <property type="entry name" value="Polyferredoxin-like_ET"/>
</dbReference>
<dbReference type="Pfam" id="PF04432">
    <property type="entry name" value="FrhB_FdhB_C"/>
    <property type="match status" value="1"/>
</dbReference>
<dbReference type="InterPro" id="IPR007525">
    <property type="entry name" value="FrhB_FdhB_C"/>
</dbReference>
<dbReference type="Pfam" id="PF12838">
    <property type="entry name" value="Fer4_7"/>
    <property type="match status" value="1"/>
</dbReference>
<sequence>MIKIVDKGFCCGCQACSQICPKQCISLKEDNEGFLYPIVDESKCINCLLCEKVCPFQNEEVPNVPKKVFGAYNYNEEERKRSSSGGVFILLAKKVLSSGGVVFGAIFDKSWNVKHVYTESIEGVYPMLQSKYVQSDIGVTYKEVKMFLKAGRKVLYCGTPCQISGLKRFLCKKYDGLLTVDFLCHGVPSPGVWRKYVERELGPFARSATAGKNSVLSLSLNTVSDLSDIEFRDKTYRGWKKYSFVVRRKLPSKGNKNTVLLSDSHYTNPYMQGFLSDVFLRPSCYKCKCKNGRSRSDLTLGDFWCAEQIDENIDDDKGLSLLLVNNPDYQLPMGIYKKEFAFNKVKYLNGGFIESHDCDTIRRYFFYKFYTYFKIKKSLDYSMFMSKIIKKLLKIWK</sequence>
<dbReference type="InterPro" id="IPR017900">
    <property type="entry name" value="4Fe4S_Fe_S_CS"/>
</dbReference>
<accession>A0ABX2AKW2</accession>
<proteinExistence type="predicted"/>